<dbReference type="InterPro" id="IPR013103">
    <property type="entry name" value="RVT_2"/>
</dbReference>
<feature type="compositionally biased region" description="Polar residues" evidence="3">
    <location>
        <begin position="622"/>
        <end position="632"/>
    </location>
</feature>
<dbReference type="CDD" id="cd09272">
    <property type="entry name" value="RNase_HI_RT_Ty1"/>
    <property type="match status" value="1"/>
</dbReference>
<evidence type="ECO:0000256" key="3">
    <source>
        <dbReference type="SAM" id="MobiDB-lite"/>
    </source>
</evidence>
<keyword evidence="1" id="KW-0479">Metal-binding</keyword>
<evidence type="ECO:0000259" key="4">
    <source>
        <dbReference type="PROSITE" id="PS50994"/>
    </source>
</evidence>
<reference evidence="5" key="2">
    <citation type="journal article" date="2024" name="Plant">
        <title>Genomic evolution and insights into agronomic trait innovations of Sesamum species.</title>
        <authorList>
            <person name="Miao H."/>
            <person name="Wang L."/>
            <person name="Qu L."/>
            <person name="Liu H."/>
            <person name="Sun Y."/>
            <person name="Le M."/>
            <person name="Wang Q."/>
            <person name="Wei S."/>
            <person name="Zheng Y."/>
            <person name="Lin W."/>
            <person name="Duan Y."/>
            <person name="Cao H."/>
            <person name="Xiong S."/>
            <person name="Wang X."/>
            <person name="Wei L."/>
            <person name="Li C."/>
            <person name="Ma Q."/>
            <person name="Ju M."/>
            <person name="Zhao R."/>
            <person name="Li G."/>
            <person name="Mu C."/>
            <person name="Tian Q."/>
            <person name="Mei H."/>
            <person name="Zhang T."/>
            <person name="Gao T."/>
            <person name="Zhang H."/>
        </authorList>
    </citation>
    <scope>NUCLEOTIDE SEQUENCE</scope>
    <source>
        <strain evidence="5">KEN1</strain>
    </source>
</reference>
<dbReference type="InterPro" id="IPR036397">
    <property type="entry name" value="RNaseH_sf"/>
</dbReference>
<dbReference type="EMBL" id="JACGWN010000006">
    <property type="protein sequence ID" value="KAL0448135.1"/>
    <property type="molecule type" value="Genomic_DNA"/>
</dbReference>
<feature type="domain" description="Integrase catalytic" evidence="4">
    <location>
        <begin position="1"/>
        <end position="92"/>
    </location>
</feature>
<evidence type="ECO:0000256" key="2">
    <source>
        <dbReference type="ARBA" id="ARBA00022801"/>
    </source>
</evidence>
<name>A0AAW2X2A2_9LAMI</name>
<dbReference type="Gene3D" id="3.30.420.10">
    <property type="entry name" value="Ribonuclease H-like superfamily/Ribonuclease H"/>
    <property type="match status" value="1"/>
</dbReference>
<protein>
    <submittedName>
        <fullName evidence="5">Retrovirus-related Pol polyprotein from transposon TNT 1-94</fullName>
    </submittedName>
</protein>
<proteinExistence type="predicted"/>
<dbReference type="InterPro" id="IPR001584">
    <property type="entry name" value="Integrase_cat-core"/>
</dbReference>
<dbReference type="PANTHER" id="PTHR42648:SF31">
    <property type="entry name" value="RNA-DIRECTED DNA POLYMERASE"/>
    <property type="match status" value="1"/>
</dbReference>
<dbReference type="GO" id="GO:0046872">
    <property type="term" value="F:metal ion binding"/>
    <property type="evidence" value="ECO:0007669"/>
    <property type="project" value="UniProtKB-KW"/>
</dbReference>
<dbReference type="Pfam" id="PF25597">
    <property type="entry name" value="SH3_retrovirus"/>
    <property type="match status" value="1"/>
</dbReference>
<dbReference type="GO" id="GO:0003676">
    <property type="term" value="F:nucleic acid binding"/>
    <property type="evidence" value="ECO:0007669"/>
    <property type="project" value="InterPro"/>
</dbReference>
<feature type="region of interest" description="Disordered" evidence="3">
    <location>
        <begin position="610"/>
        <end position="632"/>
    </location>
</feature>
<dbReference type="InterPro" id="IPR012337">
    <property type="entry name" value="RNaseH-like_sf"/>
</dbReference>
<dbReference type="AlphaFoldDB" id="A0AAW2X2A2"/>
<dbReference type="SUPFAM" id="SSF56672">
    <property type="entry name" value="DNA/RNA polymerases"/>
    <property type="match status" value="1"/>
</dbReference>
<dbReference type="InterPro" id="IPR057670">
    <property type="entry name" value="SH3_retrovirus"/>
</dbReference>
<dbReference type="PROSITE" id="PS50994">
    <property type="entry name" value="INTEGRASE"/>
    <property type="match status" value="1"/>
</dbReference>
<dbReference type="InterPro" id="IPR039537">
    <property type="entry name" value="Retrotran_Ty1/copia-like"/>
</dbReference>
<keyword evidence="2" id="KW-0378">Hydrolase</keyword>
<reference evidence="5" key="1">
    <citation type="submission" date="2020-06" db="EMBL/GenBank/DDBJ databases">
        <authorList>
            <person name="Li T."/>
            <person name="Hu X."/>
            <person name="Zhang T."/>
            <person name="Song X."/>
            <person name="Zhang H."/>
            <person name="Dai N."/>
            <person name="Sheng W."/>
            <person name="Hou X."/>
            <person name="Wei L."/>
        </authorList>
    </citation>
    <scope>NUCLEOTIDE SEQUENCE</scope>
    <source>
        <strain evidence="5">KEN1</strain>
        <tissue evidence="5">Leaf</tissue>
    </source>
</reference>
<dbReference type="PANTHER" id="PTHR42648">
    <property type="entry name" value="TRANSPOSASE, PUTATIVE-RELATED"/>
    <property type="match status" value="1"/>
</dbReference>
<dbReference type="GO" id="GO:0015074">
    <property type="term" value="P:DNA integration"/>
    <property type="evidence" value="ECO:0007669"/>
    <property type="project" value="InterPro"/>
</dbReference>
<accession>A0AAW2X2A2</accession>
<comment type="caution">
    <text evidence="5">The sequence shown here is derived from an EMBL/GenBank/DDBJ whole genome shotgun (WGS) entry which is preliminary data.</text>
</comment>
<evidence type="ECO:0000313" key="5">
    <source>
        <dbReference type="EMBL" id="KAL0448135.1"/>
    </source>
</evidence>
<gene>
    <name evidence="5" type="ORF">Slati_1941400</name>
</gene>
<evidence type="ECO:0000256" key="1">
    <source>
        <dbReference type="ARBA" id="ARBA00022723"/>
    </source>
</evidence>
<dbReference type="GO" id="GO:0016787">
    <property type="term" value="F:hydrolase activity"/>
    <property type="evidence" value="ECO:0007669"/>
    <property type="project" value="UniProtKB-KW"/>
</dbReference>
<feature type="compositionally biased region" description="Low complexity" evidence="3">
    <location>
        <begin position="188"/>
        <end position="211"/>
    </location>
</feature>
<dbReference type="InterPro" id="IPR043502">
    <property type="entry name" value="DNA/RNA_pol_sf"/>
</dbReference>
<organism evidence="5">
    <name type="scientific">Sesamum latifolium</name>
    <dbReference type="NCBI Taxonomy" id="2727402"/>
    <lineage>
        <taxon>Eukaryota</taxon>
        <taxon>Viridiplantae</taxon>
        <taxon>Streptophyta</taxon>
        <taxon>Embryophyta</taxon>
        <taxon>Tracheophyta</taxon>
        <taxon>Spermatophyta</taxon>
        <taxon>Magnoliopsida</taxon>
        <taxon>eudicotyledons</taxon>
        <taxon>Gunneridae</taxon>
        <taxon>Pentapetalae</taxon>
        <taxon>asterids</taxon>
        <taxon>lamiids</taxon>
        <taxon>Lamiales</taxon>
        <taxon>Pedaliaceae</taxon>
        <taxon>Sesamum</taxon>
    </lineage>
</organism>
<sequence>MVLNSLASLVNKSYKKYGITHQRTCIYTPQQNGVVERKHLHLLQIARALMFESGLPRQFWAKSILTATHIINRLPSPKLNWKTPFELIHKTPHSYNNLRTFGCLCFTSNVYPHKSKFDQRAFKCVFLGYVQDEKGYKVFDIDNKVAFVSRDVKFHEYGFPYLTTHSSSVSDSVVILNPISDTIPLPPSSSSTSSLVPVEESSPPPVSAVTSKPHRQIRPPVWLKDFHCHSQFNHSSLNKNDTWEVVDLPKGKKAIGSKWVFKLKLKPDGTVDRYKARLVAKGYNQVEGEDYIERFSPVAKAVTVRVLLVVASSCVWPIHQVDINNAFLHGFLDKDIYMLPPDGVPIPPRKSPHEHCLFIKHSTTCILILLVYVDDVLITGTSEAKITEVKSFLDSAFTIKDLGHAKYFLGLEITRYAAFGWTSTLLELYKAGYFFWCLAAQSVCSSAKSTFCYAAWAGCIDSRRSLSGYFIFLGDALISWKSKKEPTVAWSTAKVEYRSLGSVVCELKWISYILADLRVTPPTPIPVYCDNQAVIHIVANPVFHERTKHLIRDHYKSGFILPSYVPSKLQLADIFTKSLHASLFQPFVSKLGLVSPFQVQLEGGLLKMNTSSSSSKSLVPRMQSTELEPSPP</sequence>
<dbReference type="SUPFAM" id="SSF53098">
    <property type="entry name" value="Ribonuclease H-like"/>
    <property type="match status" value="1"/>
</dbReference>
<feature type="region of interest" description="Disordered" evidence="3">
    <location>
        <begin position="186"/>
        <end position="212"/>
    </location>
</feature>
<dbReference type="Pfam" id="PF07727">
    <property type="entry name" value="RVT_2"/>
    <property type="match status" value="2"/>
</dbReference>